<dbReference type="GO" id="GO:0005507">
    <property type="term" value="F:copper ion binding"/>
    <property type="evidence" value="ECO:0007669"/>
    <property type="project" value="InterPro"/>
</dbReference>
<evidence type="ECO:0000256" key="1">
    <source>
        <dbReference type="ARBA" id="ARBA00022729"/>
    </source>
</evidence>
<evidence type="ECO:0000313" key="2">
    <source>
        <dbReference type="EMBL" id="SFV77940.1"/>
    </source>
</evidence>
<name>A0A1W1DBQ0_9ZZZZ</name>
<dbReference type="Gene3D" id="2.40.160.40">
    <property type="entry name" value="monomeric porin ompg"/>
    <property type="match status" value="1"/>
</dbReference>
<sequence length="154" mass="17443">MQILYSKAIEPYWDIQYGIKKDFQPTPNRTWGVIAAKGLAPYLVEIDASLFIGESGRTSIRLDAEYEYMFSQKLVLSPEVEINIFGKDDEVTSTGKGLSNIDAGLRLRYELSREFAPYVGINWGKKYGNTATFASNDGEDVEDAQFVTGIRFWF</sequence>
<dbReference type="InterPro" id="IPR053713">
    <property type="entry name" value="Bact_OM_Channel_sf"/>
</dbReference>
<dbReference type="InterPro" id="IPR036709">
    <property type="entry name" value="Autotransporte_beta_dom_sf"/>
</dbReference>
<accession>A0A1W1DBQ0</accession>
<proteinExistence type="predicted"/>
<reference evidence="2" key="1">
    <citation type="submission" date="2016-10" db="EMBL/GenBank/DDBJ databases">
        <authorList>
            <person name="de Groot N.N."/>
        </authorList>
    </citation>
    <scope>NUCLEOTIDE SEQUENCE</scope>
</reference>
<organism evidence="2">
    <name type="scientific">hydrothermal vent metagenome</name>
    <dbReference type="NCBI Taxonomy" id="652676"/>
    <lineage>
        <taxon>unclassified sequences</taxon>
        <taxon>metagenomes</taxon>
        <taxon>ecological metagenomes</taxon>
    </lineage>
</organism>
<keyword evidence="1" id="KW-0732">Signal</keyword>
<dbReference type="GO" id="GO:0009279">
    <property type="term" value="C:cell outer membrane"/>
    <property type="evidence" value="ECO:0007669"/>
    <property type="project" value="InterPro"/>
</dbReference>
<dbReference type="AlphaFoldDB" id="A0A1W1DBQ0"/>
<dbReference type="Pfam" id="PF05275">
    <property type="entry name" value="CopB"/>
    <property type="match status" value="1"/>
</dbReference>
<dbReference type="GO" id="GO:0006878">
    <property type="term" value="P:intracellular copper ion homeostasis"/>
    <property type="evidence" value="ECO:0007669"/>
    <property type="project" value="InterPro"/>
</dbReference>
<dbReference type="SUPFAM" id="SSF103515">
    <property type="entry name" value="Autotransporter"/>
    <property type="match status" value="1"/>
</dbReference>
<dbReference type="EMBL" id="FPHQ01000255">
    <property type="protein sequence ID" value="SFV77940.1"/>
    <property type="molecule type" value="Genomic_DNA"/>
</dbReference>
<protein>
    <submittedName>
        <fullName evidence="2">Copper resistance protein B</fullName>
    </submittedName>
</protein>
<dbReference type="InterPro" id="IPR007939">
    <property type="entry name" value="Cu-R_B_prcur"/>
</dbReference>
<gene>
    <name evidence="2" type="ORF">MNB_SUP05-10-431</name>
</gene>